<proteinExistence type="predicted"/>
<comment type="caution">
    <text evidence="2">The sequence shown here is derived from an EMBL/GenBank/DDBJ whole genome shotgun (WGS) entry which is preliminary data.</text>
</comment>
<dbReference type="AlphaFoldDB" id="A0A657IVV7"/>
<evidence type="ECO:0000313" key="3">
    <source>
        <dbReference type="Proteomes" id="UP000092021"/>
    </source>
</evidence>
<feature type="region of interest" description="Disordered" evidence="1">
    <location>
        <begin position="146"/>
        <end position="183"/>
    </location>
</feature>
<reference evidence="2 3" key="1">
    <citation type="submission" date="2016-04" db="EMBL/GenBank/DDBJ databases">
        <title>Identification of putative biosynthetic pathways for the production of bioactive secondary metabolites by the marine actinomycete Kocuria kristinae RUTW2-3.</title>
        <authorList>
            <person name="Waterworth S.C."/>
            <person name="Walmsley T.A."/>
            <person name="Matongo T."/>
            <person name="Davies-Coleman M.T."/>
            <person name="Dorrington R.A."/>
        </authorList>
    </citation>
    <scope>NUCLEOTIDE SEQUENCE [LARGE SCALE GENOMIC DNA]</scope>
    <source>
        <strain evidence="2 3">RUTW4-5</strain>
    </source>
</reference>
<evidence type="ECO:0000313" key="2">
    <source>
        <dbReference type="EMBL" id="OAX67749.1"/>
    </source>
</evidence>
<accession>A0A657IVV7</accession>
<sequence>MAGGADAAQVLPALDLDLPLPDPLTSFSFDNPSSGSSCSWWQIFCGSGSSYGSDYSTSRPTADQTTEYFGQPGNRAYNRVLFRESKDQGYVTGFGYDRSVRPGSVSSGVGQNPSSYLWSETNGWAQPFTQMYLRPKVRSSDLAGLQTAENGSYTASDAASCPTAARRRPPGAPPATPTAPARR</sequence>
<dbReference type="EMBL" id="LWGZ01000078">
    <property type="protein sequence ID" value="OAX67749.1"/>
    <property type="molecule type" value="Genomic_DNA"/>
</dbReference>
<protein>
    <submittedName>
        <fullName evidence="2">Uncharacterized protein</fullName>
    </submittedName>
</protein>
<gene>
    <name evidence="2" type="ORF">A5N15_01020</name>
</gene>
<evidence type="ECO:0000256" key="1">
    <source>
        <dbReference type="SAM" id="MobiDB-lite"/>
    </source>
</evidence>
<dbReference type="Proteomes" id="UP000092021">
    <property type="component" value="Unassembled WGS sequence"/>
</dbReference>
<name>A0A657IVV7_9MICC</name>
<feature type="compositionally biased region" description="Polar residues" evidence="1">
    <location>
        <begin position="147"/>
        <end position="157"/>
    </location>
</feature>
<organism evidence="2 3">
    <name type="scientific">Rothia kristinae</name>
    <dbReference type="NCBI Taxonomy" id="37923"/>
    <lineage>
        <taxon>Bacteria</taxon>
        <taxon>Bacillati</taxon>
        <taxon>Actinomycetota</taxon>
        <taxon>Actinomycetes</taxon>
        <taxon>Micrococcales</taxon>
        <taxon>Micrococcaceae</taxon>
        <taxon>Rothia</taxon>
    </lineage>
</organism>